<proteinExistence type="predicted"/>
<reference evidence="1 2" key="1">
    <citation type="submission" date="2019-05" db="EMBL/GenBank/DDBJ databases">
        <authorList>
            <person name="Qu J.-H."/>
        </authorList>
    </citation>
    <scope>NUCLEOTIDE SEQUENCE [LARGE SCALE GENOMIC DNA]</scope>
    <source>
        <strain evidence="1 2">Z12</strain>
    </source>
</reference>
<protein>
    <submittedName>
        <fullName evidence="1">Uncharacterized protein</fullName>
    </submittedName>
</protein>
<name>A0A5R9KAU8_9BACT</name>
<evidence type="ECO:0000313" key="2">
    <source>
        <dbReference type="Proteomes" id="UP000309788"/>
    </source>
</evidence>
<dbReference type="Proteomes" id="UP000309788">
    <property type="component" value="Unassembled WGS sequence"/>
</dbReference>
<sequence length="71" mass="8359">MAFRLITEGHFYFQLHLKISSVTMFTVQSVGSINEMNTMNTMNTYERVNIVNMCEHKQIHIYKLKRVYGLG</sequence>
<organism evidence="1 2">
    <name type="scientific">Dyadobacter sediminis</name>
    <dbReference type="NCBI Taxonomy" id="1493691"/>
    <lineage>
        <taxon>Bacteria</taxon>
        <taxon>Pseudomonadati</taxon>
        <taxon>Bacteroidota</taxon>
        <taxon>Cytophagia</taxon>
        <taxon>Cytophagales</taxon>
        <taxon>Spirosomataceae</taxon>
        <taxon>Dyadobacter</taxon>
    </lineage>
</organism>
<comment type="caution">
    <text evidence="1">The sequence shown here is derived from an EMBL/GenBank/DDBJ whole genome shotgun (WGS) entry which is preliminary data.</text>
</comment>
<dbReference type="RefSeq" id="WP_138282049.1">
    <property type="nucleotide sequence ID" value="NZ_BMGE01000003.1"/>
</dbReference>
<keyword evidence="2" id="KW-1185">Reference proteome</keyword>
<gene>
    <name evidence="1" type="ORF">FEM55_14335</name>
</gene>
<evidence type="ECO:0000313" key="1">
    <source>
        <dbReference type="EMBL" id="TLU91940.1"/>
    </source>
</evidence>
<dbReference type="AlphaFoldDB" id="A0A5R9KAU8"/>
<dbReference type="EMBL" id="VCEI01000025">
    <property type="protein sequence ID" value="TLU91940.1"/>
    <property type="molecule type" value="Genomic_DNA"/>
</dbReference>
<accession>A0A5R9KAU8</accession>